<name>A0A9P0E7V0_NEZVI</name>
<evidence type="ECO:0000256" key="1">
    <source>
        <dbReference type="SAM" id="MobiDB-lite"/>
    </source>
</evidence>
<dbReference type="EMBL" id="OV725077">
    <property type="protein sequence ID" value="CAH1391478.1"/>
    <property type="molecule type" value="Genomic_DNA"/>
</dbReference>
<evidence type="ECO:0000313" key="2">
    <source>
        <dbReference type="EMBL" id="CAH1391478.1"/>
    </source>
</evidence>
<dbReference type="Proteomes" id="UP001152798">
    <property type="component" value="Chromosome 1"/>
</dbReference>
<gene>
    <name evidence="2" type="ORF">NEZAVI_LOCUS2495</name>
</gene>
<proteinExistence type="predicted"/>
<sequence length="158" mass="17826">METKAGEDPTNVQSIENIVVDDNEHLDGSPTDEEINETTYDGKDCGTTVIFEESLTEIINDSEPPGTEKENIYEEKETLIEKELLKEDEYRSDNINPDLPVVEETDVDIISETEKEKTITDITTNDRPSKPKENGMYISDSEEINGQRCVHSTTVARL</sequence>
<keyword evidence="3" id="KW-1185">Reference proteome</keyword>
<accession>A0A9P0E7V0</accession>
<protein>
    <submittedName>
        <fullName evidence="2">Uncharacterized protein</fullName>
    </submittedName>
</protein>
<dbReference type="AlphaFoldDB" id="A0A9P0E7V0"/>
<feature type="region of interest" description="Disordered" evidence="1">
    <location>
        <begin position="114"/>
        <end position="143"/>
    </location>
</feature>
<organism evidence="2 3">
    <name type="scientific">Nezara viridula</name>
    <name type="common">Southern green stink bug</name>
    <name type="synonym">Cimex viridulus</name>
    <dbReference type="NCBI Taxonomy" id="85310"/>
    <lineage>
        <taxon>Eukaryota</taxon>
        <taxon>Metazoa</taxon>
        <taxon>Ecdysozoa</taxon>
        <taxon>Arthropoda</taxon>
        <taxon>Hexapoda</taxon>
        <taxon>Insecta</taxon>
        <taxon>Pterygota</taxon>
        <taxon>Neoptera</taxon>
        <taxon>Paraneoptera</taxon>
        <taxon>Hemiptera</taxon>
        <taxon>Heteroptera</taxon>
        <taxon>Panheteroptera</taxon>
        <taxon>Pentatomomorpha</taxon>
        <taxon>Pentatomoidea</taxon>
        <taxon>Pentatomidae</taxon>
        <taxon>Pentatominae</taxon>
        <taxon>Nezara</taxon>
    </lineage>
</organism>
<reference evidence="2" key="1">
    <citation type="submission" date="2022-01" db="EMBL/GenBank/DDBJ databases">
        <authorList>
            <person name="King R."/>
        </authorList>
    </citation>
    <scope>NUCLEOTIDE SEQUENCE</scope>
</reference>
<evidence type="ECO:0000313" key="3">
    <source>
        <dbReference type="Proteomes" id="UP001152798"/>
    </source>
</evidence>
<feature type="region of interest" description="Disordered" evidence="1">
    <location>
        <begin position="1"/>
        <end position="44"/>
    </location>
</feature>